<evidence type="ECO:0000259" key="1">
    <source>
        <dbReference type="SMART" id="SM00849"/>
    </source>
</evidence>
<dbReference type="Gene3D" id="3.60.15.10">
    <property type="entry name" value="Ribonuclease Z/Hydroxyacylglutathione hydrolase-like"/>
    <property type="match status" value="1"/>
</dbReference>
<dbReference type="SMART" id="SM00849">
    <property type="entry name" value="Lactamase_B"/>
    <property type="match status" value="1"/>
</dbReference>
<accession>E7G8L4</accession>
<dbReference type="Proteomes" id="UP000003157">
    <property type="component" value="Unassembled WGS sequence"/>
</dbReference>
<dbReference type="PANTHER" id="PTHR42951:SF17">
    <property type="entry name" value="METALLO-BETA-LACTAMASE DOMAIN-CONTAINING PROTEIN"/>
    <property type="match status" value="1"/>
</dbReference>
<dbReference type="PANTHER" id="PTHR42951">
    <property type="entry name" value="METALLO-BETA-LACTAMASE DOMAIN-CONTAINING"/>
    <property type="match status" value="1"/>
</dbReference>
<proteinExistence type="predicted"/>
<sequence length="280" mass="33094">MKICNGVYQLKIYFYVTPEIERYVYVYILTGKYCYLIDTGIHGSEKLIEDYLHQLGYQIEDIHGIFLTHAHPDHMGSAYALQKRSGCPIYASYLEKEWFENVDKQFADRPIPRFYHLLQNSVHVDMAIERETEIMLEDYLSMKIILTPGHSHGSLSFLFNYQILFTGDAIPVVGDIPIYTHVYQTLKTLNTLLNIQSIDYYCPAWDVVYQQEMGKEKIRDAIHLIESIDECVQRMINDYPSISYDRLFELVCYQMKMEVFKQNPLFKKTILSHIYYQCYD</sequence>
<dbReference type="eggNOG" id="COG0491">
    <property type="taxonomic scope" value="Bacteria"/>
</dbReference>
<dbReference type="RefSeq" id="WP_008788218.1">
    <property type="nucleotide sequence ID" value="NZ_AKCB01000002.1"/>
</dbReference>
<dbReference type="Pfam" id="PF00753">
    <property type="entry name" value="Lactamase_B"/>
    <property type="match status" value="1"/>
</dbReference>
<dbReference type="GeneID" id="78230746"/>
<reference evidence="2 3" key="1">
    <citation type="submission" date="2010-12" db="EMBL/GenBank/DDBJ databases">
        <title>The Genome Sequence of Coprobacillus sp. strain 29_1.</title>
        <authorList>
            <consortium name="The Broad Institute Genome Sequencing Platform"/>
            <person name="Earl A."/>
            <person name="Ward D."/>
            <person name="Feldgarden M."/>
            <person name="Gevers D."/>
            <person name="Daigneault M."/>
            <person name="Sibley C.D."/>
            <person name="White A."/>
            <person name="Strauss J."/>
            <person name="Allen-Vercoe E."/>
            <person name="Young S.K."/>
            <person name="Zeng Q."/>
            <person name="Gargeya S."/>
            <person name="Fitzgerald M."/>
            <person name="Haas B."/>
            <person name="Abouelleil A."/>
            <person name="Alvarado L."/>
            <person name="Arachchi H.M."/>
            <person name="Berlin A."/>
            <person name="Brown A."/>
            <person name="Chapman S.B."/>
            <person name="Chen Z."/>
            <person name="Dunbar C."/>
            <person name="Freedman E."/>
            <person name="Gearin G."/>
            <person name="Gellesch M."/>
            <person name="Goldberg J."/>
            <person name="Griggs A."/>
            <person name="Gujja S."/>
            <person name="Heilman E."/>
            <person name="Heiman D."/>
            <person name="Howarth C."/>
            <person name="Larson L."/>
            <person name="Lui A."/>
            <person name="MacDonald P.J.P."/>
            <person name="Mehta T."/>
            <person name="Montmayeur A."/>
            <person name="Murphy C."/>
            <person name="Neiman D."/>
            <person name="Pearson M."/>
            <person name="Priest M."/>
            <person name="Roberts A."/>
            <person name="Saif S."/>
            <person name="Shea T."/>
            <person name="Shenoy N."/>
            <person name="Sisk P."/>
            <person name="Stolte C."/>
            <person name="Sykes S."/>
            <person name="White J."/>
            <person name="Yandava C."/>
            <person name="Nusbaum C."/>
            <person name="Birren B."/>
        </authorList>
    </citation>
    <scope>NUCLEOTIDE SEQUENCE [LARGE SCALE GENOMIC DNA]</scope>
    <source>
        <strain evidence="2 3">29_1</strain>
    </source>
</reference>
<gene>
    <name evidence="2" type="ORF">HMPREF9488_01102</name>
</gene>
<dbReference type="STRING" id="100884.GCA_000269565_02947"/>
<comment type="caution">
    <text evidence="2">The sequence shown here is derived from an EMBL/GenBank/DDBJ whole genome shotgun (WGS) entry which is preliminary data.</text>
</comment>
<evidence type="ECO:0000313" key="3">
    <source>
        <dbReference type="Proteomes" id="UP000003157"/>
    </source>
</evidence>
<dbReference type="InterPro" id="IPR001279">
    <property type="entry name" value="Metallo-B-lactamas"/>
</dbReference>
<protein>
    <recommendedName>
        <fullName evidence="1">Metallo-beta-lactamase domain-containing protein</fullName>
    </recommendedName>
</protein>
<dbReference type="InterPro" id="IPR036866">
    <property type="entry name" value="RibonucZ/Hydroxyglut_hydro"/>
</dbReference>
<dbReference type="SUPFAM" id="SSF56281">
    <property type="entry name" value="Metallo-hydrolase/oxidoreductase"/>
    <property type="match status" value="1"/>
</dbReference>
<dbReference type="HOGENOM" id="CLU_030571_5_1_9"/>
<evidence type="ECO:0000313" key="2">
    <source>
        <dbReference type="EMBL" id="EFW05632.1"/>
    </source>
</evidence>
<dbReference type="EMBL" id="ADKX01000019">
    <property type="protein sequence ID" value="EFW05632.1"/>
    <property type="molecule type" value="Genomic_DNA"/>
</dbReference>
<dbReference type="InterPro" id="IPR050855">
    <property type="entry name" value="NDM-1-like"/>
</dbReference>
<keyword evidence="3" id="KW-1185">Reference proteome</keyword>
<dbReference type="OrthoDB" id="9802248at2"/>
<name>E7G8L4_9FIRM</name>
<dbReference type="AlphaFoldDB" id="E7G8L4"/>
<organism evidence="2 3">
    <name type="scientific">Coprobacillus cateniformis</name>
    <dbReference type="NCBI Taxonomy" id="100884"/>
    <lineage>
        <taxon>Bacteria</taxon>
        <taxon>Bacillati</taxon>
        <taxon>Bacillota</taxon>
        <taxon>Erysipelotrichia</taxon>
        <taxon>Erysipelotrichales</taxon>
        <taxon>Coprobacillaceae</taxon>
        <taxon>Coprobacillus</taxon>
    </lineage>
</organism>
<feature type="domain" description="Metallo-beta-lactamase" evidence="1">
    <location>
        <begin position="23"/>
        <end position="205"/>
    </location>
</feature>